<feature type="region of interest" description="Disordered" evidence="1">
    <location>
        <begin position="94"/>
        <end position="114"/>
    </location>
</feature>
<keyword evidence="3" id="KW-1185">Reference proteome</keyword>
<feature type="compositionally biased region" description="Polar residues" evidence="1">
    <location>
        <begin position="96"/>
        <end position="114"/>
    </location>
</feature>
<protein>
    <submittedName>
        <fullName evidence="2">Chemotaxis protein</fullName>
    </submittedName>
</protein>
<sequence>MPHFVPVYDPERPRREQQADPSLYKHRRWEQPHALLRPDGQQGAPRDAAEEKDGGARQKLPKKPGSMVLNERGLWVPAPRQAGIANLRRDDELPSQIPSTMFPQNSAASSSNRKCSMEAGALRLHTPTRDTEDKEFIVWGSAFKREEASVRLWGRPPTSEAPTQQLECRIFHTVALKGAPGAAYRRDFSA</sequence>
<dbReference type="VEuPathDB" id="ToxoDB:LOC34623319"/>
<feature type="compositionally biased region" description="Basic and acidic residues" evidence="1">
    <location>
        <begin position="9"/>
        <end position="18"/>
    </location>
</feature>
<feature type="region of interest" description="Disordered" evidence="1">
    <location>
        <begin position="1"/>
        <end position="74"/>
    </location>
</feature>
<dbReference type="Proteomes" id="UP000095192">
    <property type="component" value="Unassembled WGS sequence"/>
</dbReference>
<reference evidence="2 3" key="1">
    <citation type="journal article" date="2016" name="BMC Genomics">
        <title>Comparative genomics reveals Cyclospora cayetanensis possesses coccidia-like metabolism and invasion components but unique surface antigens.</title>
        <authorList>
            <person name="Liu S."/>
            <person name="Wang L."/>
            <person name="Zheng H."/>
            <person name="Xu Z."/>
            <person name="Roellig D.M."/>
            <person name="Li N."/>
            <person name="Frace M.A."/>
            <person name="Tang K."/>
            <person name="Arrowood M.J."/>
            <person name="Moss D.M."/>
            <person name="Zhang L."/>
            <person name="Feng Y."/>
            <person name="Xiao L."/>
        </authorList>
    </citation>
    <scope>NUCLEOTIDE SEQUENCE [LARGE SCALE GENOMIC DNA]</scope>
    <source>
        <strain evidence="2 3">CHN_HEN01</strain>
    </source>
</reference>
<dbReference type="VEuPathDB" id="ToxoDB:cyc_07328"/>
<comment type="caution">
    <text evidence="2">The sequence shown here is derived from an EMBL/GenBank/DDBJ whole genome shotgun (WGS) entry which is preliminary data.</text>
</comment>
<feature type="compositionally biased region" description="Basic and acidic residues" evidence="1">
    <location>
        <begin position="47"/>
        <end position="56"/>
    </location>
</feature>
<gene>
    <name evidence="2" type="ORF">cyc_07328</name>
</gene>
<evidence type="ECO:0000256" key="1">
    <source>
        <dbReference type="SAM" id="MobiDB-lite"/>
    </source>
</evidence>
<dbReference type="AlphaFoldDB" id="A0A1D3D628"/>
<organism evidence="2 3">
    <name type="scientific">Cyclospora cayetanensis</name>
    <dbReference type="NCBI Taxonomy" id="88456"/>
    <lineage>
        <taxon>Eukaryota</taxon>
        <taxon>Sar</taxon>
        <taxon>Alveolata</taxon>
        <taxon>Apicomplexa</taxon>
        <taxon>Conoidasida</taxon>
        <taxon>Coccidia</taxon>
        <taxon>Eucoccidiorida</taxon>
        <taxon>Eimeriorina</taxon>
        <taxon>Eimeriidae</taxon>
        <taxon>Cyclospora</taxon>
    </lineage>
</organism>
<name>A0A1D3D628_9EIME</name>
<accession>A0A1D3D628</accession>
<dbReference type="EMBL" id="JROU02000582">
    <property type="protein sequence ID" value="OEH78898.1"/>
    <property type="molecule type" value="Genomic_DNA"/>
</dbReference>
<evidence type="ECO:0000313" key="2">
    <source>
        <dbReference type="EMBL" id="OEH78898.1"/>
    </source>
</evidence>
<proteinExistence type="predicted"/>
<evidence type="ECO:0000313" key="3">
    <source>
        <dbReference type="Proteomes" id="UP000095192"/>
    </source>
</evidence>
<dbReference type="InParanoid" id="A0A1D3D628"/>